<protein>
    <submittedName>
        <fullName evidence="1">Uncharacterized protein</fullName>
    </submittedName>
</protein>
<sequence>MAKVKEKWNPTISHIVPKGTKLSDGTILDKETTLTQEEFTKNPPVIPAGHPYYNLLARISREEIEKEDL</sequence>
<dbReference type="Proteomes" id="UP000298847">
    <property type="component" value="Unassembled WGS sequence"/>
</dbReference>
<evidence type="ECO:0000313" key="2">
    <source>
        <dbReference type="Proteomes" id="UP000298847"/>
    </source>
</evidence>
<evidence type="ECO:0000313" key="1">
    <source>
        <dbReference type="EMBL" id="VQC95444.1"/>
    </source>
</evidence>
<reference evidence="1 2" key="1">
    <citation type="submission" date="2019-04" db="EMBL/GenBank/DDBJ databases">
        <authorList>
            <consortium name="Pathogen Informatics"/>
        </authorList>
    </citation>
    <scope>NUCLEOTIDE SEQUENCE [LARGE SCALE GENOMIC DNA]</scope>
    <source>
        <strain evidence="1 2">GPSC22</strain>
    </source>
</reference>
<dbReference type="InterPro" id="IPR059211">
    <property type="entry name" value="BOW99_gp33-like"/>
</dbReference>
<organism evidence="1 2">
    <name type="scientific">Streptococcus pneumoniae</name>
    <dbReference type="NCBI Taxonomy" id="1313"/>
    <lineage>
        <taxon>Bacteria</taxon>
        <taxon>Bacillati</taxon>
        <taxon>Bacillota</taxon>
        <taxon>Bacilli</taxon>
        <taxon>Lactobacillales</taxon>
        <taxon>Streptococcaceae</taxon>
        <taxon>Streptococcus</taxon>
    </lineage>
</organism>
<proteinExistence type="predicted"/>
<dbReference type="EMBL" id="CAAXWD010000001">
    <property type="protein sequence ID" value="VQC95444.1"/>
    <property type="molecule type" value="Genomic_DNA"/>
</dbReference>
<gene>
    <name evidence="1" type="ORF">SAMEA3354366_00705</name>
</gene>
<comment type="caution">
    <text evidence="1">The sequence shown here is derived from an EMBL/GenBank/DDBJ whole genome shotgun (WGS) entry which is preliminary data.</text>
</comment>
<dbReference type="NCBIfam" id="NF047423">
    <property type="entry name" value="BOW99_gp33_fam"/>
    <property type="match status" value="1"/>
</dbReference>
<accession>A0A0U0HDI8</accession>
<name>A0A0U0HDI8_STREE</name>
<dbReference type="RefSeq" id="WP_001151312.1">
    <property type="nucleotide sequence ID" value="NZ_AP026915.1"/>
</dbReference>
<dbReference type="AlphaFoldDB" id="A0A0U0HDI8"/>